<evidence type="ECO:0000313" key="1">
    <source>
        <dbReference type="EMBL" id="KAJ7989624.1"/>
    </source>
</evidence>
<reference evidence="1" key="1">
    <citation type="submission" date="2021-05" db="EMBL/GenBank/DDBJ databases">
        <authorList>
            <person name="Pan Q."/>
            <person name="Jouanno E."/>
            <person name="Zahm M."/>
            <person name="Klopp C."/>
            <person name="Cabau C."/>
            <person name="Louis A."/>
            <person name="Berthelot C."/>
            <person name="Parey E."/>
            <person name="Roest Crollius H."/>
            <person name="Montfort J."/>
            <person name="Robinson-Rechavi M."/>
            <person name="Bouchez O."/>
            <person name="Lampietro C."/>
            <person name="Lopez Roques C."/>
            <person name="Donnadieu C."/>
            <person name="Postlethwait J."/>
            <person name="Bobe J."/>
            <person name="Dillon D."/>
            <person name="Chandos A."/>
            <person name="von Hippel F."/>
            <person name="Guiguen Y."/>
        </authorList>
    </citation>
    <scope>NUCLEOTIDE SEQUENCE</scope>
    <source>
        <strain evidence="1">YG-Jan2019</strain>
    </source>
</reference>
<organism evidence="1 2">
    <name type="scientific">Dallia pectoralis</name>
    <name type="common">Alaska blackfish</name>
    <dbReference type="NCBI Taxonomy" id="75939"/>
    <lineage>
        <taxon>Eukaryota</taxon>
        <taxon>Metazoa</taxon>
        <taxon>Chordata</taxon>
        <taxon>Craniata</taxon>
        <taxon>Vertebrata</taxon>
        <taxon>Euteleostomi</taxon>
        <taxon>Actinopterygii</taxon>
        <taxon>Neopterygii</taxon>
        <taxon>Teleostei</taxon>
        <taxon>Protacanthopterygii</taxon>
        <taxon>Esociformes</taxon>
        <taxon>Umbridae</taxon>
        <taxon>Dallia</taxon>
    </lineage>
</organism>
<proteinExistence type="predicted"/>
<keyword evidence="2" id="KW-1185">Reference proteome</keyword>
<sequence length="166" mass="18458">MSLGVGSNKTLGEGRLTDTQIFTDASIHFPYSHSFHIQPEIHISHFTVDPRLCWHSNPAVALCMQQELGTSSAPTTPRTLTLVRFVSPQFDDLYRAVDLSPFPHPFLPHVLPPLHPRLVRSFCLAPHGGLMTDLAPSQMPRGRRCPPCGTGSRTHTSVLHRPGHFR</sequence>
<dbReference type="EMBL" id="CM055756">
    <property type="protein sequence ID" value="KAJ7989624.1"/>
    <property type="molecule type" value="Genomic_DNA"/>
</dbReference>
<accession>A0ACC2FE48</accession>
<evidence type="ECO:0000313" key="2">
    <source>
        <dbReference type="Proteomes" id="UP001157502"/>
    </source>
</evidence>
<comment type="caution">
    <text evidence="1">The sequence shown here is derived from an EMBL/GenBank/DDBJ whole genome shotgun (WGS) entry which is preliminary data.</text>
</comment>
<dbReference type="Proteomes" id="UP001157502">
    <property type="component" value="Chromosome 29"/>
</dbReference>
<gene>
    <name evidence="1" type="ORF">DPEC_G00306460</name>
</gene>
<protein>
    <submittedName>
        <fullName evidence="1">Uncharacterized protein</fullName>
    </submittedName>
</protein>
<name>A0ACC2FE48_DALPE</name>